<proteinExistence type="predicted"/>
<name>A0AAD4LVH9_9AGAM</name>
<dbReference type="SUPFAM" id="SSF52047">
    <property type="entry name" value="RNI-like"/>
    <property type="match status" value="1"/>
</dbReference>
<dbReference type="EMBL" id="WTXG01000127">
    <property type="protein sequence ID" value="KAI0292228.1"/>
    <property type="molecule type" value="Genomic_DNA"/>
</dbReference>
<keyword evidence="2" id="KW-1185">Reference proteome</keyword>
<gene>
    <name evidence="1" type="ORF">B0F90DRAFT_1771108</name>
</gene>
<accession>A0AAD4LVH9</accession>
<dbReference type="Proteomes" id="UP001203297">
    <property type="component" value="Unassembled WGS sequence"/>
</dbReference>
<reference evidence="1" key="1">
    <citation type="journal article" date="2022" name="New Phytol.">
        <title>Evolutionary transition to the ectomycorrhizal habit in the genomes of a hyperdiverse lineage of mushroom-forming fungi.</title>
        <authorList>
            <person name="Looney B."/>
            <person name="Miyauchi S."/>
            <person name="Morin E."/>
            <person name="Drula E."/>
            <person name="Courty P.E."/>
            <person name="Kohler A."/>
            <person name="Kuo A."/>
            <person name="LaButti K."/>
            <person name="Pangilinan J."/>
            <person name="Lipzen A."/>
            <person name="Riley R."/>
            <person name="Andreopoulos W."/>
            <person name="He G."/>
            <person name="Johnson J."/>
            <person name="Nolan M."/>
            <person name="Tritt A."/>
            <person name="Barry K.W."/>
            <person name="Grigoriev I.V."/>
            <person name="Nagy L.G."/>
            <person name="Hibbett D."/>
            <person name="Henrissat B."/>
            <person name="Matheny P.B."/>
            <person name="Labbe J."/>
            <person name="Martin F.M."/>
        </authorList>
    </citation>
    <scope>NUCLEOTIDE SEQUENCE</scope>
    <source>
        <strain evidence="1">BPL690</strain>
    </source>
</reference>
<sequence length="516" mass="58832">MSVAIGVPQRYCLPSPMDKASDDILVEIFSRIQLGLRSRYEPSFRNLYERFWSGRTHGWYRLAHVCRRWRRVVLTSAARLDLFLYFNERMLRVRRMITYFPSLPVLLVYEGMMSGLDEKSVRFALEKHPDRVRKLHLLYSVDKYNGLLTAMNSPFPILEDLKILADKGQYQLNLPKTFLRVSAPRLRLFEITCAALPILSPLLLSATSLVELSLERIDNIVSCLSPRVLLAHLQSMQQLRRLKMTLPPGYPKIDDSVFPHTPSSEIITLAGLTELELRGNREYLEELLSGLTPLPLRLLKISLYDLYDLHDKPGLSIVVGMSKFILGVLAEKQYPVAHAILPGHRFHFCMRGHSFNKDTHGYPPFEIRVITTTYPRSILMMQDTCDVLAMALAVAEKLVLMLPNDRKSEPCDIPWHSIFKPFRSVNKLRVDEDVVPDLAEFLQSGHASGVLPALEEIEVDVEGKNITDFDPSELAAAAQKQAGYAVKVNVVNTDYSNRLSQSPFIYVPCYVCTQVR</sequence>
<organism evidence="1 2">
    <name type="scientific">Multifurca ochricompacta</name>
    <dbReference type="NCBI Taxonomy" id="376703"/>
    <lineage>
        <taxon>Eukaryota</taxon>
        <taxon>Fungi</taxon>
        <taxon>Dikarya</taxon>
        <taxon>Basidiomycota</taxon>
        <taxon>Agaricomycotina</taxon>
        <taxon>Agaricomycetes</taxon>
        <taxon>Russulales</taxon>
        <taxon>Russulaceae</taxon>
        <taxon>Multifurca</taxon>
    </lineage>
</organism>
<comment type="caution">
    <text evidence="1">The sequence shown here is derived from an EMBL/GenBank/DDBJ whole genome shotgun (WGS) entry which is preliminary data.</text>
</comment>
<dbReference type="AlphaFoldDB" id="A0AAD4LVH9"/>
<protein>
    <recommendedName>
        <fullName evidence="3">F-box domain-containing protein</fullName>
    </recommendedName>
</protein>
<evidence type="ECO:0000313" key="2">
    <source>
        <dbReference type="Proteomes" id="UP001203297"/>
    </source>
</evidence>
<evidence type="ECO:0008006" key="3">
    <source>
        <dbReference type="Google" id="ProtNLM"/>
    </source>
</evidence>
<evidence type="ECO:0000313" key="1">
    <source>
        <dbReference type="EMBL" id="KAI0292228.1"/>
    </source>
</evidence>